<feature type="domain" description="Thioredoxin" evidence="2">
    <location>
        <begin position="21"/>
        <end position="148"/>
    </location>
</feature>
<organism evidence="3 4">
    <name type="scientific">Sphingobacterium thalpophilum</name>
    <dbReference type="NCBI Taxonomy" id="259"/>
    <lineage>
        <taxon>Bacteria</taxon>
        <taxon>Pseudomonadati</taxon>
        <taxon>Bacteroidota</taxon>
        <taxon>Sphingobacteriia</taxon>
        <taxon>Sphingobacteriales</taxon>
        <taxon>Sphingobacteriaceae</taxon>
        <taxon>Sphingobacterium</taxon>
    </lineage>
</organism>
<dbReference type="InterPro" id="IPR036249">
    <property type="entry name" value="Thioredoxin-like_sf"/>
</dbReference>
<keyword evidence="1" id="KW-0676">Redox-active center</keyword>
<evidence type="ECO:0000313" key="3">
    <source>
        <dbReference type="EMBL" id="VTR50469.1"/>
    </source>
</evidence>
<dbReference type="Pfam" id="PF00578">
    <property type="entry name" value="AhpC-TSA"/>
    <property type="match status" value="1"/>
</dbReference>
<dbReference type="GO" id="GO:0016491">
    <property type="term" value="F:oxidoreductase activity"/>
    <property type="evidence" value="ECO:0007669"/>
    <property type="project" value="InterPro"/>
</dbReference>
<reference evidence="3 4" key="1">
    <citation type="submission" date="2019-05" db="EMBL/GenBank/DDBJ databases">
        <authorList>
            <consortium name="Pathogen Informatics"/>
        </authorList>
    </citation>
    <scope>NUCLEOTIDE SEQUENCE [LARGE SCALE GENOMIC DNA]</scope>
    <source>
        <strain evidence="3 4">NCTC11429</strain>
    </source>
</reference>
<sequence>MKLFRLLFFVGLFFILQPLFAQAPKVLPAFSFGEVYQAGRFSSDKLPKAGYIVLDFYDPGCGHCQKMGAGIAQNLPRFKNVHFYFISMNDKPYVDGFINMHAKPLRNAPNVKFLFDPGTQFIEKFNPTNYPSLYVYDAKTKTLLQHLDGEDDVKKLLKSVNGID</sequence>
<dbReference type="InterPro" id="IPR000866">
    <property type="entry name" value="AhpC/TSA"/>
</dbReference>
<protein>
    <submittedName>
        <fullName evidence="3">AhpC/TSA family</fullName>
    </submittedName>
</protein>
<dbReference type="InterPro" id="IPR013766">
    <property type="entry name" value="Thioredoxin_domain"/>
</dbReference>
<dbReference type="PROSITE" id="PS51352">
    <property type="entry name" value="THIOREDOXIN_2"/>
    <property type="match status" value="1"/>
</dbReference>
<accession>A0A4U9VWK1</accession>
<dbReference type="SUPFAM" id="SSF52833">
    <property type="entry name" value="Thioredoxin-like"/>
    <property type="match status" value="1"/>
</dbReference>
<proteinExistence type="predicted"/>
<dbReference type="Gene3D" id="3.40.30.10">
    <property type="entry name" value="Glutaredoxin"/>
    <property type="match status" value="1"/>
</dbReference>
<dbReference type="GO" id="GO:0016209">
    <property type="term" value="F:antioxidant activity"/>
    <property type="evidence" value="ECO:0007669"/>
    <property type="project" value="InterPro"/>
</dbReference>
<dbReference type="AlphaFoldDB" id="A0A4U9VWK1"/>
<dbReference type="EMBL" id="LR590484">
    <property type="protein sequence ID" value="VTR50469.1"/>
    <property type="molecule type" value="Genomic_DNA"/>
</dbReference>
<dbReference type="PROSITE" id="PS00194">
    <property type="entry name" value="THIOREDOXIN_1"/>
    <property type="match status" value="1"/>
</dbReference>
<name>A0A4U9VWK1_9SPHI</name>
<dbReference type="STRING" id="1123265.GCA_000686625_02353"/>
<dbReference type="RefSeq" id="WP_028069520.1">
    <property type="nucleotide sequence ID" value="NZ_LR590484.1"/>
</dbReference>
<evidence type="ECO:0000256" key="1">
    <source>
        <dbReference type="ARBA" id="ARBA00023284"/>
    </source>
</evidence>
<dbReference type="KEGG" id="stha:NCTC11429_04108"/>
<dbReference type="InterPro" id="IPR017937">
    <property type="entry name" value="Thioredoxin_CS"/>
</dbReference>
<evidence type="ECO:0000259" key="2">
    <source>
        <dbReference type="PROSITE" id="PS51352"/>
    </source>
</evidence>
<dbReference type="GeneID" id="78464725"/>
<dbReference type="Proteomes" id="UP000308196">
    <property type="component" value="Chromosome"/>
</dbReference>
<gene>
    <name evidence="3" type="ORF">NCTC11429_04108</name>
</gene>
<evidence type="ECO:0000313" key="4">
    <source>
        <dbReference type="Proteomes" id="UP000308196"/>
    </source>
</evidence>